<evidence type="ECO:0000256" key="3">
    <source>
        <dbReference type="ARBA" id="ARBA00022989"/>
    </source>
</evidence>
<feature type="transmembrane region" description="Helical" evidence="6">
    <location>
        <begin position="329"/>
        <end position="346"/>
    </location>
</feature>
<keyword evidence="3 6" id="KW-1133">Transmembrane helix</keyword>
<feature type="transmembrane region" description="Helical" evidence="6">
    <location>
        <begin position="148"/>
        <end position="170"/>
    </location>
</feature>
<feature type="region of interest" description="Disordered" evidence="5">
    <location>
        <begin position="20"/>
        <end position="50"/>
    </location>
</feature>
<dbReference type="GO" id="GO:0016020">
    <property type="term" value="C:membrane"/>
    <property type="evidence" value="ECO:0007669"/>
    <property type="project" value="UniProtKB-SubCell"/>
</dbReference>
<feature type="transmembrane region" description="Helical" evidence="6">
    <location>
        <begin position="300"/>
        <end position="323"/>
    </location>
</feature>
<keyword evidence="2 6" id="KW-0812">Transmembrane</keyword>
<proteinExistence type="predicted"/>
<evidence type="ECO:0000256" key="5">
    <source>
        <dbReference type="SAM" id="MobiDB-lite"/>
    </source>
</evidence>
<keyword evidence="4 6" id="KW-0472">Membrane</keyword>
<evidence type="ECO:0000259" key="7">
    <source>
        <dbReference type="Pfam" id="PF03151"/>
    </source>
</evidence>
<dbReference type="InterPro" id="IPR050186">
    <property type="entry name" value="TPT_transporter"/>
</dbReference>
<reference evidence="8 9" key="1">
    <citation type="submission" date="2019-01" db="EMBL/GenBank/DDBJ databases">
        <title>Draft genome sequence of Psathyrella aberdarensis IHI B618.</title>
        <authorList>
            <person name="Buettner E."/>
            <person name="Kellner H."/>
        </authorList>
    </citation>
    <scope>NUCLEOTIDE SEQUENCE [LARGE SCALE GENOMIC DNA]</scope>
    <source>
        <strain evidence="8 9">IHI B618</strain>
    </source>
</reference>
<protein>
    <recommendedName>
        <fullName evidence="7">Sugar phosphate transporter domain-containing protein</fullName>
    </recommendedName>
</protein>
<feature type="transmembrane region" description="Helical" evidence="6">
    <location>
        <begin position="240"/>
        <end position="258"/>
    </location>
</feature>
<dbReference type="InterPro" id="IPR004853">
    <property type="entry name" value="Sugar_P_trans_dom"/>
</dbReference>
<dbReference type="STRING" id="2316362.A0A4Q2DHN5"/>
<evidence type="ECO:0000256" key="2">
    <source>
        <dbReference type="ARBA" id="ARBA00022692"/>
    </source>
</evidence>
<feature type="transmembrane region" description="Helical" evidence="6">
    <location>
        <begin position="205"/>
        <end position="228"/>
    </location>
</feature>
<feature type="domain" description="Sugar phosphate transporter" evidence="7">
    <location>
        <begin position="57"/>
        <end position="342"/>
    </location>
</feature>
<evidence type="ECO:0000313" key="9">
    <source>
        <dbReference type="Proteomes" id="UP000290288"/>
    </source>
</evidence>
<feature type="transmembrane region" description="Helical" evidence="6">
    <location>
        <begin position="270"/>
        <end position="293"/>
    </location>
</feature>
<organism evidence="8 9">
    <name type="scientific">Candolleomyces aberdarensis</name>
    <dbReference type="NCBI Taxonomy" id="2316362"/>
    <lineage>
        <taxon>Eukaryota</taxon>
        <taxon>Fungi</taxon>
        <taxon>Dikarya</taxon>
        <taxon>Basidiomycota</taxon>
        <taxon>Agaricomycotina</taxon>
        <taxon>Agaricomycetes</taxon>
        <taxon>Agaricomycetidae</taxon>
        <taxon>Agaricales</taxon>
        <taxon>Agaricineae</taxon>
        <taxon>Psathyrellaceae</taxon>
        <taxon>Candolleomyces</taxon>
    </lineage>
</organism>
<gene>
    <name evidence="8" type="ORF">EST38_g6506</name>
</gene>
<evidence type="ECO:0000256" key="4">
    <source>
        <dbReference type="ARBA" id="ARBA00023136"/>
    </source>
</evidence>
<feature type="transmembrane region" description="Helical" evidence="6">
    <location>
        <begin position="125"/>
        <end position="142"/>
    </location>
</feature>
<dbReference type="PANTHER" id="PTHR11132">
    <property type="entry name" value="SOLUTE CARRIER FAMILY 35"/>
    <property type="match status" value="1"/>
</dbReference>
<accession>A0A4Q2DHN5</accession>
<feature type="compositionally biased region" description="Basic and acidic residues" evidence="5">
    <location>
        <begin position="20"/>
        <end position="36"/>
    </location>
</feature>
<feature type="transmembrane region" description="Helical" evidence="6">
    <location>
        <begin position="86"/>
        <end position="105"/>
    </location>
</feature>
<evidence type="ECO:0000256" key="1">
    <source>
        <dbReference type="ARBA" id="ARBA00004141"/>
    </source>
</evidence>
<evidence type="ECO:0000313" key="8">
    <source>
        <dbReference type="EMBL" id="RXW19343.1"/>
    </source>
</evidence>
<evidence type="ECO:0000256" key="6">
    <source>
        <dbReference type="SAM" id="Phobius"/>
    </source>
</evidence>
<feature type="transmembrane region" description="Helical" evidence="6">
    <location>
        <begin position="55"/>
        <end position="74"/>
    </location>
</feature>
<dbReference type="AlphaFoldDB" id="A0A4Q2DHN5"/>
<dbReference type="OrthoDB" id="6418713at2759"/>
<dbReference type="Pfam" id="PF03151">
    <property type="entry name" value="TPT"/>
    <property type="match status" value="1"/>
</dbReference>
<dbReference type="EMBL" id="SDEE01000207">
    <property type="protein sequence ID" value="RXW19343.1"/>
    <property type="molecule type" value="Genomic_DNA"/>
</dbReference>
<keyword evidence="9" id="KW-1185">Reference proteome</keyword>
<feature type="transmembrane region" description="Helical" evidence="6">
    <location>
        <begin position="182"/>
        <end position="199"/>
    </location>
</feature>
<comment type="caution">
    <text evidence="8">The sequence shown here is derived from an EMBL/GenBank/DDBJ whole genome shotgun (WGS) entry which is preliminary data.</text>
</comment>
<sequence length="348" mass="37573">MSSTTKEIMHDEEKRAAELLLDANKDTSSDDSRDAESPLPTPVTANAPKPSKPKISAAMIIPVWIVLSSAVILYNNHVYNTLMFKYPVFLVTFHLAFAAVGTRVLQRTTHLLDAAKDIHMSKDMFMKSILPIGVLFSGSLVLSNTAYLYLSVAYIQMLKAFTPVAILLISWSFRLQEPNKKLAIIVVMISTGVALTSQGELHFNLFGFLTQAAAVAFESSRLVMIQILLHNLKMDPLVSLHYYAPVCAVITGLIIPFTEGLAPFYALKDIGALVLISNAGVAFLLNVAAVFLVSAGSGLILTLAGVFKDILLITGSVIIFGASVTPTQVFGYSIALCGLVLFKTSGSK</sequence>
<dbReference type="Proteomes" id="UP000290288">
    <property type="component" value="Unassembled WGS sequence"/>
</dbReference>
<comment type="subcellular location">
    <subcellularLocation>
        <location evidence="1">Membrane</location>
        <topology evidence="1">Multi-pass membrane protein</topology>
    </subcellularLocation>
</comment>
<name>A0A4Q2DHN5_9AGAR</name>